<dbReference type="GO" id="GO:0035999">
    <property type="term" value="P:tetrahydrofolate interconversion"/>
    <property type="evidence" value="ECO:0007669"/>
    <property type="project" value="TreeGrafter"/>
</dbReference>
<dbReference type="EC" id="6.3.3.2" evidence="5"/>
<dbReference type="GO" id="GO:0005524">
    <property type="term" value="F:ATP binding"/>
    <property type="evidence" value="ECO:0007669"/>
    <property type="project" value="UniProtKB-KW"/>
</dbReference>
<dbReference type="Gene3D" id="3.40.50.10420">
    <property type="entry name" value="NagB/RpiA/CoA transferase-like"/>
    <property type="match status" value="1"/>
</dbReference>
<accession>A0A5M9JXB1</accession>
<dbReference type="FunFam" id="3.40.50.10420:FF:000007">
    <property type="entry name" value="5-formyltetrahydrofolate cyclo-ligase"/>
    <property type="match status" value="1"/>
</dbReference>
<evidence type="ECO:0000313" key="6">
    <source>
        <dbReference type="EMBL" id="KAA8574204.1"/>
    </source>
</evidence>
<dbReference type="Pfam" id="PF01812">
    <property type="entry name" value="5-FTHF_cyc-lig"/>
    <property type="match status" value="1"/>
</dbReference>
<dbReference type="InterPro" id="IPR037171">
    <property type="entry name" value="NagB/RpiA_transferase-like"/>
</dbReference>
<keyword evidence="2" id="KW-0547">Nucleotide-binding</keyword>
<dbReference type="GO" id="GO:0009396">
    <property type="term" value="P:folic acid-containing compound biosynthetic process"/>
    <property type="evidence" value="ECO:0007669"/>
    <property type="project" value="TreeGrafter"/>
</dbReference>
<proteinExistence type="inferred from homology"/>
<keyword evidence="3" id="KW-0067">ATP-binding</keyword>
<gene>
    <name evidence="6" type="ORF">EYC84_005713</name>
</gene>
<sequence length="282" mass="31436">MLKIAIRHHSGSVFTHSCSSVARLINKHWVISTKAYIRENRPSGWAVKRSSVHPSKKLLSTVTNDSIQTQSTAVLQKLVNFKPYQQAKRIGIYLAMPTGELQTDAIVRHALESGKQVFVPYLYKSTSQSPDVPRSVMDMVDLRSIADFDSLERDSWGIPTIPAETVDERESVLKTVSSKGLDMILLPGVAFDTDPNTNFIRRLGHGKGFYDYFLHRYREQSGSQKRDPANPGTNVLLYGLALEEQFLKSGAEISVPVGEHDSLLHGLLTGDGEIRDGLESRE</sequence>
<dbReference type="PANTHER" id="PTHR23407">
    <property type="entry name" value="ATPASE INHIBITOR/5-FORMYLTETRAHYDROFOLATE CYCLO-LIGASE"/>
    <property type="match status" value="1"/>
</dbReference>
<organism evidence="6 7">
    <name type="scientific">Monilinia fructicola</name>
    <name type="common">Brown rot fungus</name>
    <name type="synonym">Ciboria fructicola</name>
    <dbReference type="NCBI Taxonomy" id="38448"/>
    <lineage>
        <taxon>Eukaryota</taxon>
        <taxon>Fungi</taxon>
        <taxon>Dikarya</taxon>
        <taxon>Ascomycota</taxon>
        <taxon>Pezizomycotina</taxon>
        <taxon>Leotiomycetes</taxon>
        <taxon>Helotiales</taxon>
        <taxon>Sclerotiniaceae</taxon>
        <taxon>Monilinia</taxon>
    </lineage>
</organism>
<dbReference type="GO" id="GO:0005739">
    <property type="term" value="C:mitochondrion"/>
    <property type="evidence" value="ECO:0007669"/>
    <property type="project" value="TreeGrafter"/>
</dbReference>
<comment type="similarity">
    <text evidence="1">Belongs to the 5-formyltetrahydrofolate cyclo-ligase family.</text>
</comment>
<name>A0A5M9JXB1_MONFR</name>
<evidence type="ECO:0000256" key="1">
    <source>
        <dbReference type="ARBA" id="ARBA00010638"/>
    </source>
</evidence>
<evidence type="ECO:0000256" key="2">
    <source>
        <dbReference type="ARBA" id="ARBA00022741"/>
    </source>
</evidence>
<comment type="catalytic activity">
    <reaction evidence="4">
        <text>(6S)-5-formyl-5,6,7,8-tetrahydrofolate + ATP = (6R)-5,10-methenyltetrahydrofolate + ADP + phosphate</text>
        <dbReference type="Rhea" id="RHEA:10488"/>
        <dbReference type="ChEBI" id="CHEBI:30616"/>
        <dbReference type="ChEBI" id="CHEBI:43474"/>
        <dbReference type="ChEBI" id="CHEBI:57455"/>
        <dbReference type="ChEBI" id="CHEBI:57457"/>
        <dbReference type="ChEBI" id="CHEBI:456216"/>
        <dbReference type="EC" id="6.3.3.2"/>
    </reaction>
</comment>
<evidence type="ECO:0000256" key="5">
    <source>
        <dbReference type="ARBA" id="ARBA00038966"/>
    </source>
</evidence>
<dbReference type="InterPro" id="IPR002698">
    <property type="entry name" value="FTHF_cligase"/>
</dbReference>
<keyword evidence="7" id="KW-1185">Reference proteome</keyword>
<dbReference type="Proteomes" id="UP000322873">
    <property type="component" value="Unassembled WGS sequence"/>
</dbReference>
<evidence type="ECO:0000313" key="7">
    <source>
        <dbReference type="Proteomes" id="UP000322873"/>
    </source>
</evidence>
<reference evidence="6 7" key="1">
    <citation type="submission" date="2019-06" db="EMBL/GenBank/DDBJ databases">
        <title>Genome Sequence of the Brown Rot Fungal Pathogen Monilinia fructicola.</title>
        <authorList>
            <person name="De Miccolis Angelini R.M."/>
            <person name="Landi L."/>
            <person name="Abate D."/>
            <person name="Pollastro S."/>
            <person name="Romanazzi G."/>
            <person name="Faretra F."/>
        </authorList>
    </citation>
    <scope>NUCLEOTIDE SEQUENCE [LARGE SCALE GENOMIC DNA]</scope>
    <source>
        <strain evidence="6 7">Mfrc123</strain>
    </source>
</reference>
<dbReference type="EMBL" id="VICG01000003">
    <property type="protein sequence ID" value="KAA8574204.1"/>
    <property type="molecule type" value="Genomic_DNA"/>
</dbReference>
<dbReference type="AlphaFoldDB" id="A0A5M9JXB1"/>
<comment type="caution">
    <text evidence="6">The sequence shown here is derived from an EMBL/GenBank/DDBJ whole genome shotgun (WGS) entry which is preliminary data.</text>
</comment>
<dbReference type="VEuPathDB" id="FungiDB:MFRU_001g00370"/>
<dbReference type="PANTHER" id="PTHR23407:SF1">
    <property type="entry name" value="5-FORMYLTETRAHYDROFOLATE CYCLO-LIGASE"/>
    <property type="match status" value="1"/>
</dbReference>
<dbReference type="SUPFAM" id="SSF100950">
    <property type="entry name" value="NagB/RpiA/CoA transferase-like"/>
    <property type="match status" value="1"/>
</dbReference>
<evidence type="ECO:0000256" key="4">
    <source>
        <dbReference type="ARBA" id="ARBA00036539"/>
    </source>
</evidence>
<protein>
    <recommendedName>
        <fullName evidence="5">5-formyltetrahydrofolate cyclo-ligase</fullName>
        <ecNumber evidence="5">6.3.3.2</ecNumber>
    </recommendedName>
</protein>
<evidence type="ECO:0000256" key="3">
    <source>
        <dbReference type="ARBA" id="ARBA00022840"/>
    </source>
</evidence>
<dbReference type="GO" id="GO:0030272">
    <property type="term" value="F:5-formyltetrahydrofolate cyclo-ligase activity"/>
    <property type="evidence" value="ECO:0007669"/>
    <property type="project" value="UniProtKB-EC"/>
</dbReference>
<dbReference type="InterPro" id="IPR024185">
    <property type="entry name" value="FTHF_cligase-like_sf"/>
</dbReference>